<dbReference type="PANTHER" id="PTHR42801">
    <property type="entry name" value="THIOREDOXIN-DEPENDENT PEROXIDE REDUCTASE"/>
    <property type="match status" value="1"/>
</dbReference>
<dbReference type="InterPro" id="IPR050924">
    <property type="entry name" value="Peroxiredoxin_BCP/PrxQ"/>
</dbReference>
<dbReference type="PANTHER" id="PTHR42801:SF21">
    <property type="entry name" value="BCPB PROTEIN"/>
    <property type="match status" value="1"/>
</dbReference>
<keyword evidence="8" id="KW-1185">Reference proteome</keyword>
<protein>
    <submittedName>
        <fullName evidence="7">Bacterioferritin comigratory protein BcpB</fullName>
    </submittedName>
</protein>
<evidence type="ECO:0000256" key="5">
    <source>
        <dbReference type="ARBA" id="ARBA00023284"/>
    </source>
</evidence>
<evidence type="ECO:0000313" key="7">
    <source>
        <dbReference type="EMBL" id="AJE22743.1"/>
    </source>
</evidence>
<dbReference type="GO" id="GO:0034599">
    <property type="term" value="P:cellular response to oxidative stress"/>
    <property type="evidence" value="ECO:0007669"/>
    <property type="project" value="TreeGrafter"/>
</dbReference>
<organism evidence="7 8">
    <name type="scientific">Azotobacter chroococcum NCIMB 8003</name>
    <dbReference type="NCBI Taxonomy" id="1328314"/>
    <lineage>
        <taxon>Bacteria</taxon>
        <taxon>Pseudomonadati</taxon>
        <taxon>Pseudomonadota</taxon>
        <taxon>Gammaproteobacteria</taxon>
        <taxon>Pseudomonadales</taxon>
        <taxon>Pseudomonadaceae</taxon>
        <taxon>Azotobacter</taxon>
    </lineage>
</organism>
<dbReference type="Proteomes" id="UP000068210">
    <property type="component" value="Chromosome"/>
</dbReference>
<evidence type="ECO:0000256" key="2">
    <source>
        <dbReference type="ARBA" id="ARBA00022862"/>
    </source>
</evidence>
<evidence type="ECO:0000313" key="8">
    <source>
        <dbReference type="Proteomes" id="UP000068210"/>
    </source>
</evidence>
<accession>A0A0C4WJJ9</accession>
<keyword evidence="3" id="KW-0560">Oxidoreductase</keyword>
<reference evidence="7 8" key="1">
    <citation type="journal article" date="2015" name="PLoS ONE">
        <title>Azotobacter Genomes: The Genome of Azotobacter chroococcum NCIMB 8003 (ATCC 4412).</title>
        <authorList>
            <person name="Robson R.L."/>
            <person name="Jones R."/>
            <person name="Robson R.M."/>
            <person name="Schwartz A."/>
            <person name="Richardson T.H."/>
        </authorList>
    </citation>
    <scope>NUCLEOTIDE SEQUENCE [LARGE SCALE GENOMIC DNA]</scope>
    <source>
        <strain evidence="7 8">NCIMB 8003</strain>
    </source>
</reference>
<dbReference type="Pfam" id="PF08534">
    <property type="entry name" value="Redoxin"/>
    <property type="match status" value="1"/>
</dbReference>
<dbReference type="SUPFAM" id="SSF52833">
    <property type="entry name" value="Thioredoxin-like"/>
    <property type="match status" value="1"/>
</dbReference>
<evidence type="ECO:0000259" key="6">
    <source>
        <dbReference type="PROSITE" id="PS51352"/>
    </source>
</evidence>
<keyword evidence="5" id="KW-0676">Redox-active center</keyword>
<keyword evidence="1" id="KW-0575">Peroxidase</keyword>
<dbReference type="GO" id="GO:0045454">
    <property type="term" value="P:cell redox homeostasis"/>
    <property type="evidence" value="ECO:0007669"/>
    <property type="project" value="TreeGrafter"/>
</dbReference>
<dbReference type="AlphaFoldDB" id="A0A0C4WJJ9"/>
<keyword evidence="2" id="KW-0049">Antioxidant</keyword>
<feature type="domain" description="Thioredoxin" evidence="6">
    <location>
        <begin position="24"/>
        <end position="192"/>
    </location>
</feature>
<dbReference type="GO" id="GO:0005737">
    <property type="term" value="C:cytoplasm"/>
    <property type="evidence" value="ECO:0007669"/>
    <property type="project" value="TreeGrafter"/>
</dbReference>
<evidence type="ECO:0000256" key="3">
    <source>
        <dbReference type="ARBA" id="ARBA00023002"/>
    </source>
</evidence>
<dbReference type="InterPro" id="IPR036249">
    <property type="entry name" value="Thioredoxin-like_sf"/>
</dbReference>
<sequence length="192" mass="20745">MRSDNLHALPDDLPVPQDDGACDHLPGARLPPIALRATSGESVALSKAGTPWVVIYCYPRTGKPDQEPLGGTQAWNALPGAPGCTPQSCAYRDHHAELHALGATVYGLSTQDTEYQREAVERLHLPFPLLSDARLAFAGALRLPTFAVAGQELIRRLTLIARDGRIEKVFYPVYPADSDAEHVIAWLAAQGC</sequence>
<evidence type="ECO:0000256" key="4">
    <source>
        <dbReference type="ARBA" id="ARBA00023157"/>
    </source>
</evidence>
<dbReference type="InterPro" id="IPR013766">
    <property type="entry name" value="Thioredoxin_domain"/>
</dbReference>
<evidence type="ECO:0000256" key="1">
    <source>
        <dbReference type="ARBA" id="ARBA00022559"/>
    </source>
</evidence>
<dbReference type="CDD" id="cd03017">
    <property type="entry name" value="PRX_BCP"/>
    <property type="match status" value="1"/>
</dbReference>
<dbReference type="STRING" id="1328314.Achr_33360"/>
<proteinExistence type="predicted"/>
<dbReference type="RefSeq" id="WP_082045501.1">
    <property type="nucleotide sequence ID" value="NZ_CP010415.1"/>
</dbReference>
<dbReference type="InterPro" id="IPR013740">
    <property type="entry name" value="Redoxin"/>
</dbReference>
<gene>
    <name evidence="7" type="primary">bcpB</name>
    <name evidence="7" type="ORF">Achr_33360</name>
</gene>
<dbReference type="KEGG" id="acx:Achr_33360"/>
<dbReference type="Gene3D" id="3.40.30.10">
    <property type="entry name" value="Glutaredoxin"/>
    <property type="match status" value="1"/>
</dbReference>
<name>A0A0C4WJJ9_9GAMM</name>
<dbReference type="GO" id="GO:0008379">
    <property type="term" value="F:thioredoxin peroxidase activity"/>
    <property type="evidence" value="ECO:0007669"/>
    <property type="project" value="TreeGrafter"/>
</dbReference>
<keyword evidence="4" id="KW-1015">Disulfide bond</keyword>
<dbReference type="HOGENOM" id="CLU_102256_0_0_6"/>
<dbReference type="EMBL" id="CP010415">
    <property type="protein sequence ID" value="AJE22743.1"/>
    <property type="molecule type" value="Genomic_DNA"/>
</dbReference>
<dbReference type="PROSITE" id="PS51352">
    <property type="entry name" value="THIOREDOXIN_2"/>
    <property type="match status" value="1"/>
</dbReference>